<dbReference type="RefSeq" id="WP_136400482.1">
    <property type="nucleotide sequence ID" value="NZ_CP036295.1"/>
</dbReference>
<reference evidence="1 2" key="1">
    <citation type="submission" date="2019-02" db="EMBL/GenBank/DDBJ databases">
        <title>Complete Genome Sequence of Desulfovibrio desulfuricans IC1, a Sulfonate Utilizing Anaerobe.</title>
        <authorList>
            <person name="Day L.A."/>
            <person name="De Leon K.B."/>
            <person name="Wall J.D."/>
        </authorList>
    </citation>
    <scope>NUCLEOTIDE SEQUENCE [LARGE SCALE GENOMIC DNA]</scope>
    <source>
        <strain evidence="1 2">IC1</strain>
    </source>
</reference>
<dbReference type="AlphaFoldDB" id="A0A4P7UJ74"/>
<dbReference type="EMBL" id="CP036295">
    <property type="protein sequence ID" value="QCC86393.1"/>
    <property type="molecule type" value="Genomic_DNA"/>
</dbReference>
<name>A0A4P7UJ74_DESDE</name>
<accession>A0A4P7UJ74</accession>
<protein>
    <submittedName>
        <fullName evidence="1">Uncharacterized protein</fullName>
    </submittedName>
</protein>
<proteinExistence type="predicted"/>
<dbReference type="OrthoDB" id="8564023at2"/>
<organism evidence="1 2">
    <name type="scientific">Desulfovibrio desulfuricans</name>
    <dbReference type="NCBI Taxonomy" id="876"/>
    <lineage>
        <taxon>Bacteria</taxon>
        <taxon>Pseudomonadati</taxon>
        <taxon>Thermodesulfobacteriota</taxon>
        <taxon>Desulfovibrionia</taxon>
        <taxon>Desulfovibrionales</taxon>
        <taxon>Desulfovibrionaceae</taxon>
        <taxon>Desulfovibrio</taxon>
    </lineage>
</organism>
<dbReference type="Proteomes" id="UP000297065">
    <property type="component" value="Chromosome"/>
</dbReference>
<evidence type="ECO:0000313" key="1">
    <source>
        <dbReference type="EMBL" id="QCC86393.1"/>
    </source>
</evidence>
<evidence type="ECO:0000313" key="2">
    <source>
        <dbReference type="Proteomes" id="UP000297065"/>
    </source>
</evidence>
<sequence length="132" mass="15303">MKKNDIIICEKSRKQLQALYTELHPYALKKPHDTVTKFKLNVVNSLLGTIDNLIGQENLPIAGFTLFDEDSMPNISDISLVLNQYIQALEIFRSRNIELDDEDENIWIYKIDDADNDEDYLIIQTDPPTSFR</sequence>
<gene>
    <name evidence="1" type="ORF">DDIC_11010</name>
</gene>